<evidence type="ECO:0000313" key="7">
    <source>
        <dbReference type="Proteomes" id="UP000656813"/>
    </source>
</evidence>
<dbReference type="Gene3D" id="1.10.530.10">
    <property type="match status" value="1"/>
</dbReference>
<dbReference type="GO" id="GO:0004040">
    <property type="term" value="F:amidase activity"/>
    <property type="evidence" value="ECO:0007669"/>
    <property type="project" value="InterPro"/>
</dbReference>
<sequence length="412" mass="47219">MKLLLRFCLVVIIFIFLTETPMASAENANDLKNKINQDIENREKTLDDLQDKKADLNGIEGQQANITQKVQELESQIEEYNNKIQVKQDGIDKKQKEVQSLKKHIKSLQDQMKKRKEYIAKRMRATYKQSGTHQYLKLLLDSEDFGDFVSRIYFISQIEKHDRAILDEQMDDKKKLEKNQDELKNTLNKLNGDLQNLKNLKSTLDSKKASQQAYLTRLKEKGNEIQTTIKSKQQQVAYYKKQEEIHRAELKEWERKLLSNSNIPKEIQQFVDPAQQLDKSTGIPAAITIAQIILESGGQLSTLATEAKNLFGIKGQGPAGTYIIDTNEVVNGNTITVKAGFKKYDTYYQSMVDHAKTLQLSRYQNYLRNAHSLEDYAYGIQSGGYSTDPTYASKILTIIKDYGLAKYDSGSF</sequence>
<dbReference type="Gene3D" id="6.10.250.3150">
    <property type="match status" value="1"/>
</dbReference>
<dbReference type="InterPro" id="IPR002901">
    <property type="entry name" value="MGlyc_endo_b_GlcNAc-like_dom"/>
</dbReference>
<dbReference type="SMART" id="SM00047">
    <property type="entry name" value="LYZ2"/>
    <property type="match status" value="1"/>
</dbReference>
<dbReference type="Pfam" id="PF01832">
    <property type="entry name" value="Glucosaminidase"/>
    <property type="match status" value="1"/>
</dbReference>
<name>A0A8J2ZZ86_9BACL</name>
<dbReference type="Pfam" id="PF24568">
    <property type="entry name" value="CC_PcsB"/>
    <property type="match status" value="1"/>
</dbReference>
<evidence type="ECO:0000259" key="5">
    <source>
        <dbReference type="SMART" id="SM00047"/>
    </source>
</evidence>
<keyword evidence="3" id="KW-0175">Coiled coil</keyword>
<reference evidence="6" key="1">
    <citation type="journal article" date="2014" name="Int. J. Syst. Evol. Microbiol.">
        <title>Complete genome sequence of Corynebacterium casei LMG S-19264T (=DSM 44701T), isolated from a smear-ripened cheese.</title>
        <authorList>
            <consortium name="US DOE Joint Genome Institute (JGI-PGF)"/>
            <person name="Walter F."/>
            <person name="Albersmeier A."/>
            <person name="Kalinowski J."/>
            <person name="Ruckert C."/>
        </authorList>
    </citation>
    <scope>NUCLEOTIDE SEQUENCE</scope>
    <source>
        <strain evidence="6">CGMCC 1.12777</strain>
    </source>
</reference>
<comment type="caution">
    <text evidence="6">The sequence shown here is derived from an EMBL/GenBank/DDBJ whole genome shotgun (WGS) entry which is preliminary data.</text>
</comment>
<feature type="signal peptide" evidence="4">
    <location>
        <begin position="1"/>
        <end position="23"/>
    </location>
</feature>
<feature type="chain" id="PRO_5039365284" description="Mannosyl-glycoprotein endo-beta-N-acetylglucosamidase-like domain-containing protein" evidence="4">
    <location>
        <begin position="24"/>
        <end position="412"/>
    </location>
</feature>
<evidence type="ECO:0000256" key="2">
    <source>
        <dbReference type="ARBA" id="ARBA00022801"/>
    </source>
</evidence>
<keyword evidence="2" id="KW-0378">Hydrolase</keyword>
<dbReference type="InterPro" id="IPR057309">
    <property type="entry name" value="PcsB_CC"/>
</dbReference>
<protein>
    <recommendedName>
        <fullName evidence="5">Mannosyl-glycoprotein endo-beta-N-acetylglucosamidase-like domain-containing protein</fullName>
    </recommendedName>
</protein>
<dbReference type="PANTHER" id="PTHR33308">
    <property type="entry name" value="PEPTIDOGLYCAN HYDROLASE FLGJ"/>
    <property type="match status" value="1"/>
</dbReference>
<dbReference type="PANTHER" id="PTHR33308:SF10">
    <property type="entry name" value="EXO-GLUCOSAMINIDASE LYTG"/>
    <property type="match status" value="1"/>
</dbReference>
<organism evidence="6 7">
    <name type="scientific">Pullulanibacillus pueri</name>
    <dbReference type="NCBI Taxonomy" id="1437324"/>
    <lineage>
        <taxon>Bacteria</taxon>
        <taxon>Bacillati</taxon>
        <taxon>Bacillota</taxon>
        <taxon>Bacilli</taxon>
        <taxon>Bacillales</taxon>
        <taxon>Sporolactobacillaceae</taxon>
        <taxon>Pullulanibacillus</taxon>
    </lineage>
</organism>
<evidence type="ECO:0000256" key="3">
    <source>
        <dbReference type="SAM" id="Coils"/>
    </source>
</evidence>
<feature type="coiled-coil region" evidence="3">
    <location>
        <begin position="22"/>
        <end position="111"/>
    </location>
</feature>
<feature type="domain" description="Mannosyl-glycoprotein endo-beta-N-acetylglucosamidase-like" evidence="5">
    <location>
        <begin position="256"/>
        <end position="408"/>
    </location>
</feature>
<dbReference type="InterPro" id="IPR051056">
    <property type="entry name" value="Glycosyl_Hydrolase_73"/>
</dbReference>
<dbReference type="EMBL" id="BMFV01000031">
    <property type="protein sequence ID" value="GGH86232.1"/>
    <property type="molecule type" value="Genomic_DNA"/>
</dbReference>
<gene>
    <name evidence="6" type="ORF">GCM10007096_33460</name>
</gene>
<dbReference type="AlphaFoldDB" id="A0A8J2ZZ86"/>
<evidence type="ECO:0000313" key="6">
    <source>
        <dbReference type="EMBL" id="GGH86232.1"/>
    </source>
</evidence>
<keyword evidence="7" id="KW-1185">Reference proteome</keyword>
<evidence type="ECO:0000256" key="1">
    <source>
        <dbReference type="ARBA" id="ARBA00022729"/>
    </source>
</evidence>
<accession>A0A8J2ZZ86</accession>
<dbReference type="Proteomes" id="UP000656813">
    <property type="component" value="Unassembled WGS sequence"/>
</dbReference>
<reference evidence="6" key="2">
    <citation type="submission" date="2020-09" db="EMBL/GenBank/DDBJ databases">
        <authorList>
            <person name="Sun Q."/>
            <person name="Zhou Y."/>
        </authorList>
    </citation>
    <scope>NUCLEOTIDE SEQUENCE</scope>
    <source>
        <strain evidence="6">CGMCC 1.12777</strain>
    </source>
</reference>
<dbReference type="Gene3D" id="4.10.80.30">
    <property type="entry name" value="DNA polymerase, domain 6"/>
    <property type="match status" value="1"/>
</dbReference>
<dbReference type="RefSeq" id="WP_188498534.1">
    <property type="nucleotide sequence ID" value="NZ_BMFV01000031.1"/>
</dbReference>
<feature type="coiled-coil region" evidence="3">
    <location>
        <begin position="166"/>
        <end position="235"/>
    </location>
</feature>
<evidence type="ECO:0000256" key="4">
    <source>
        <dbReference type="SAM" id="SignalP"/>
    </source>
</evidence>
<proteinExistence type="predicted"/>
<keyword evidence="1 4" id="KW-0732">Signal</keyword>